<feature type="chain" id="PRO_5001942569" description="DUF4906 domain-containing protein" evidence="1">
    <location>
        <begin position="25"/>
        <end position="925"/>
    </location>
</feature>
<dbReference type="Proteomes" id="UP000029723">
    <property type="component" value="Unassembled WGS sequence"/>
</dbReference>
<accession>A0A098YM65</accession>
<name>A0A098YM65_9BACT</name>
<dbReference type="AlphaFoldDB" id="A0A098YM65"/>
<dbReference type="OrthoDB" id="1164152at2"/>
<gene>
    <name evidence="2" type="ORF">HMPREF9304_13755</name>
</gene>
<proteinExistence type="predicted"/>
<organism evidence="2 3">
    <name type="scientific">Hoylesella timonensis S9-PR14</name>
    <dbReference type="NCBI Taxonomy" id="1401062"/>
    <lineage>
        <taxon>Bacteria</taxon>
        <taxon>Pseudomonadati</taxon>
        <taxon>Bacteroidota</taxon>
        <taxon>Bacteroidia</taxon>
        <taxon>Bacteroidales</taxon>
        <taxon>Prevotellaceae</taxon>
        <taxon>Hoylesella</taxon>
    </lineage>
</organism>
<evidence type="ECO:0008006" key="4">
    <source>
        <dbReference type="Google" id="ProtNLM"/>
    </source>
</evidence>
<comment type="caution">
    <text evidence="2">The sequence shown here is derived from an EMBL/GenBank/DDBJ whole genome shotgun (WGS) entry which is preliminary data.</text>
</comment>
<evidence type="ECO:0000313" key="2">
    <source>
        <dbReference type="EMBL" id="KGI20845.1"/>
    </source>
</evidence>
<sequence length="925" mass="103681">MRNMKKNASIALSFIALSTMLLHTSCTDVTNDNNGNETPNGNIYLNCQTTPNEVDANVSITRTMSSSLAGKQIRIVEANYNYVSDNVQTEQTTRGTMIDAITDLDKNTNIDVYGYMRKSSFDAEAGANNFTGTVALNQGGLSRVLVNGTAKQWDSNTPFAQMAGMYPAKGTANSPVSNFKRNGNTFMFDYAAKNSCIEQTDVMMGFVQQLYQRGQDPHPTLVLKHALTAINFAIGNNLPVGQKLTGIRMIDDRGNAATCTVSVDANGVKSFAWDKKAGTTTYGLKLKNAINVDDITAANTVLTGNKTSGKRDNLTFFVMPRTEGKVTFKLKFTNSNNQHSELAFTVDKPNWQAGHTITYTLDGGNSVNNYIFTKDVSAPVVANEQDEVAFNLTSCKALNNTQKGVFQRNCSWEVKEYEYDGKKTTTSPEWFEIAKNGNGSVTPSQIKAKFIKDKIAIEDLLDGDNGMNKYLQKKKIDQNKPYNLAGENGTDNKMSSANCYIIDGPGWYKIPLVYGNALKNGNENAIAYKGGDYFPTHVYDRENNYDKSIYGDGAVEIYKDRDYIKTAWIKDNGKGNGDVEYAPASGAILWWDGDFNTPGNIANDFQVTDGGKYLTFRVTDKIKNSNAVIAVKNKAGKVMWSWHLWFTDKRRLQDFDLNNETILSQNLGWKLLNWKGKPEKSVTVTFKQKDSGKEITTTFMRRPNYTEMKGICPEYQTFRKDPFSLENTCKRDRFNTAYNMGECKRFEQRVKKTDGNDYGTVIICYGVTIQNPSTLYYGGGFGATNENDFLIQPKDPTNTTIDMYWDKEKTVYDPCPAGYHLPSADILKYLSTRGVKQNALNAWEYDFNGRKLYLPHVGILWGSNNLRGIIEFTETRYGSYDGYQKGSGVNHWKRSTLRWNMNKYDDGRDVPLNGMPVRPMKETSK</sequence>
<keyword evidence="1" id="KW-0732">Signal</keyword>
<reference evidence="2 3" key="1">
    <citation type="submission" date="2014-07" db="EMBL/GenBank/DDBJ databases">
        <authorList>
            <person name="McCorrison J."/>
            <person name="Sanka R."/>
            <person name="Torralba M."/>
            <person name="Gillis M."/>
            <person name="Haft D.H."/>
            <person name="Methe B."/>
            <person name="Sutton G."/>
            <person name="Nelson K.E."/>
        </authorList>
    </citation>
    <scope>NUCLEOTIDE SEQUENCE [LARGE SCALE GENOMIC DNA]</scope>
    <source>
        <strain evidence="2 3">S9-PR14</strain>
    </source>
</reference>
<dbReference type="EMBL" id="JRPQ01000275">
    <property type="protein sequence ID" value="KGI20845.1"/>
    <property type="molecule type" value="Genomic_DNA"/>
</dbReference>
<evidence type="ECO:0000256" key="1">
    <source>
        <dbReference type="SAM" id="SignalP"/>
    </source>
</evidence>
<dbReference type="RefSeq" id="WP_036929885.1">
    <property type="nucleotide sequence ID" value="NZ_JRPQ01000275.1"/>
</dbReference>
<feature type="signal peptide" evidence="1">
    <location>
        <begin position="1"/>
        <end position="24"/>
    </location>
</feature>
<evidence type="ECO:0000313" key="3">
    <source>
        <dbReference type="Proteomes" id="UP000029723"/>
    </source>
</evidence>
<protein>
    <recommendedName>
        <fullName evidence="4">DUF4906 domain-containing protein</fullName>
    </recommendedName>
</protein>